<name>A0A644ZQN2_9ZZZZ</name>
<dbReference type="PANTHER" id="PTHR40396:SF1">
    <property type="entry name" value="ATPASE AAA-TYPE CORE DOMAIN-CONTAINING PROTEIN"/>
    <property type="match status" value="1"/>
</dbReference>
<sequence length="445" mass="50743">MYSFGEEKEFNMIPAPRFTRLKGHKYQKQGIELLKMASLYGANGAGKSNLLHALSFLRKIVVSSDLPSTMVLRRMKHFHTTDVPSALAVEFISFDVPYIYALEFSDQSVLKEELYISGLGKQDDRLVFERSTDEKFKTTLTFSDKFEKHPEGPILKGILENNLVKHNKTSLKILAKLDNPLLMDTKRAYEWFENNLVIISPTMKPSGLAHKLDVDAEFHRYAEQIMCTFSVGIKKLQVIKKPIQAFFGDDNKDEMETLMQKLAESSSGILGLRTNSGEELVAVQEEDTVVIKQLKTEHVDKNGQAVVFDLLEESDGSVRLMDYLPAFKDVLTKDMTYFIDEIERSIHPILIKELLGKFSADDGSKGQLIFTTHESNLLDQELFRLDEIWFAEKDSLGGTDLYSLCDFKVHNTIDIRKGYLSGRYGAIPFLANLKDLNWDAYDFKE</sequence>
<evidence type="ECO:0000259" key="1">
    <source>
        <dbReference type="Pfam" id="PF13304"/>
    </source>
</evidence>
<protein>
    <recommendedName>
        <fullName evidence="1">ATPase AAA-type core domain-containing protein</fullName>
    </recommendedName>
</protein>
<dbReference type="InterPro" id="IPR003959">
    <property type="entry name" value="ATPase_AAA_core"/>
</dbReference>
<dbReference type="Gene3D" id="3.40.50.300">
    <property type="entry name" value="P-loop containing nucleotide triphosphate hydrolases"/>
    <property type="match status" value="1"/>
</dbReference>
<comment type="caution">
    <text evidence="2">The sequence shown here is derived from an EMBL/GenBank/DDBJ whole genome shotgun (WGS) entry which is preliminary data.</text>
</comment>
<dbReference type="EMBL" id="VSSQ01008808">
    <property type="protein sequence ID" value="MPM39904.1"/>
    <property type="molecule type" value="Genomic_DNA"/>
</dbReference>
<organism evidence="2">
    <name type="scientific">bioreactor metagenome</name>
    <dbReference type="NCBI Taxonomy" id="1076179"/>
    <lineage>
        <taxon>unclassified sequences</taxon>
        <taxon>metagenomes</taxon>
        <taxon>ecological metagenomes</taxon>
    </lineage>
</organism>
<proteinExistence type="predicted"/>
<dbReference type="GO" id="GO:0016887">
    <property type="term" value="F:ATP hydrolysis activity"/>
    <property type="evidence" value="ECO:0007669"/>
    <property type="project" value="InterPro"/>
</dbReference>
<evidence type="ECO:0000313" key="2">
    <source>
        <dbReference type="EMBL" id="MPM39904.1"/>
    </source>
</evidence>
<gene>
    <name evidence="2" type="ORF">SDC9_86540</name>
</gene>
<dbReference type="InterPro" id="IPR027417">
    <property type="entry name" value="P-loop_NTPase"/>
</dbReference>
<dbReference type="GO" id="GO:0005524">
    <property type="term" value="F:ATP binding"/>
    <property type="evidence" value="ECO:0007669"/>
    <property type="project" value="InterPro"/>
</dbReference>
<dbReference type="PANTHER" id="PTHR40396">
    <property type="entry name" value="ATPASE-LIKE PROTEIN"/>
    <property type="match status" value="1"/>
</dbReference>
<dbReference type="AlphaFoldDB" id="A0A644ZQN2"/>
<dbReference type="SUPFAM" id="SSF52540">
    <property type="entry name" value="P-loop containing nucleoside triphosphate hydrolases"/>
    <property type="match status" value="1"/>
</dbReference>
<dbReference type="Pfam" id="PF13304">
    <property type="entry name" value="AAA_21"/>
    <property type="match status" value="2"/>
</dbReference>
<reference evidence="2" key="1">
    <citation type="submission" date="2019-08" db="EMBL/GenBank/DDBJ databases">
        <authorList>
            <person name="Kucharzyk K."/>
            <person name="Murdoch R.W."/>
            <person name="Higgins S."/>
            <person name="Loffler F."/>
        </authorList>
    </citation>
    <scope>NUCLEOTIDE SEQUENCE</scope>
</reference>
<feature type="domain" description="ATPase AAA-type core" evidence="1">
    <location>
        <begin position="37"/>
        <end position="140"/>
    </location>
</feature>
<accession>A0A644ZQN2</accession>
<feature type="domain" description="ATPase AAA-type core" evidence="1">
    <location>
        <begin position="257"/>
        <end position="379"/>
    </location>
</feature>